<evidence type="ECO:0000256" key="2">
    <source>
        <dbReference type="SAM" id="Phobius"/>
    </source>
</evidence>
<dbReference type="Proteomes" id="UP000280298">
    <property type="component" value="Chromosome"/>
</dbReference>
<dbReference type="GO" id="GO:0030598">
    <property type="term" value="F:rRNA N-glycosylase activity"/>
    <property type="evidence" value="ECO:0007669"/>
    <property type="project" value="InterPro"/>
</dbReference>
<dbReference type="Gene3D" id="3.40.420.10">
    <property type="entry name" value="Ricin (A subunit), domain 1"/>
    <property type="match status" value="1"/>
</dbReference>
<dbReference type="AlphaFoldDB" id="A0A3Q9EUM3"/>
<dbReference type="OrthoDB" id="4125738at2"/>
<evidence type="ECO:0000256" key="1">
    <source>
        <dbReference type="SAM" id="MobiDB-lite"/>
    </source>
</evidence>
<sequence>MSHTDDTTLPTLPEREAHEQPTAAPRQRTRKVTIGSVVTTLVLSIFATLLGPLGVLSSANAADGHITWKIGDSDPNSPTSYVQVVKAIRNAVNAQDPTVPGAGYQVMHTDTTARQTYVDIDVEDAYSDAYVRVRMRASDMYLMGWWANDGRYHYADDSQASSSNSTPAPFDEDYGSLEQKGGTTRYDVTYSEVSLSNAVHSLLKAGDDRDQARAFLMMAQTLAEGSRFRPIAEFFHLASAPNVQETRLPWQLVDMENSWGQLSERFNTQMKNQQSEPASSALWIWSFNRKTGEWVKIFLNDPKTFAAYCLLIALGKYVPKSG</sequence>
<feature type="region of interest" description="Disordered" evidence="1">
    <location>
        <begin position="157"/>
        <end position="178"/>
    </location>
</feature>
<dbReference type="PRINTS" id="PR00396">
    <property type="entry name" value="SHIGARICIN"/>
</dbReference>
<keyword evidence="2" id="KW-0812">Transmembrane</keyword>
<name>A0A3Q9EUM3_9ACTN</name>
<keyword evidence="2" id="KW-0472">Membrane</keyword>
<feature type="compositionally biased region" description="Polar residues" evidence="1">
    <location>
        <begin position="158"/>
        <end position="167"/>
    </location>
</feature>
<dbReference type="EMBL" id="CP034539">
    <property type="protein sequence ID" value="AZQ36142.1"/>
    <property type="molecule type" value="Genomic_DNA"/>
</dbReference>
<dbReference type="InterPro" id="IPR017989">
    <property type="entry name" value="Ribosome_inactivat_1/2"/>
</dbReference>
<dbReference type="RefSeq" id="WP_126393598.1">
    <property type="nucleotide sequence ID" value="NZ_CP034539.1"/>
</dbReference>
<gene>
    <name evidence="3" type="ORF">EJ357_23860</name>
</gene>
<feature type="region of interest" description="Disordered" evidence="1">
    <location>
        <begin position="1"/>
        <end position="29"/>
    </location>
</feature>
<dbReference type="InterPro" id="IPR016138">
    <property type="entry name" value="Ribosome_inactivat_prot_sub1"/>
</dbReference>
<evidence type="ECO:0000313" key="3">
    <source>
        <dbReference type="EMBL" id="AZQ36142.1"/>
    </source>
</evidence>
<evidence type="ECO:0000313" key="4">
    <source>
        <dbReference type="Proteomes" id="UP000280298"/>
    </source>
</evidence>
<dbReference type="KEGG" id="scya:EJ357_23860"/>
<proteinExistence type="predicted"/>
<organism evidence="3 4">
    <name type="scientific">Streptomyces cyaneochromogenes</name>
    <dbReference type="NCBI Taxonomy" id="2496836"/>
    <lineage>
        <taxon>Bacteria</taxon>
        <taxon>Bacillati</taxon>
        <taxon>Actinomycetota</taxon>
        <taxon>Actinomycetes</taxon>
        <taxon>Kitasatosporales</taxon>
        <taxon>Streptomycetaceae</taxon>
        <taxon>Streptomyces</taxon>
    </lineage>
</organism>
<protein>
    <submittedName>
        <fullName evidence="3">Uncharacterized protein</fullName>
    </submittedName>
</protein>
<accession>A0A3Q9EUM3</accession>
<dbReference type="SUPFAM" id="SSF56371">
    <property type="entry name" value="Ribosome inactivating proteins (RIP)"/>
    <property type="match status" value="1"/>
</dbReference>
<dbReference type="PANTHER" id="PTHR33453:SF34">
    <property type="entry name" value="RIBOSOME-INACTIVATING PROTEIN"/>
    <property type="match status" value="1"/>
</dbReference>
<feature type="transmembrane region" description="Helical" evidence="2">
    <location>
        <begin position="32"/>
        <end position="56"/>
    </location>
</feature>
<dbReference type="GO" id="GO:0017148">
    <property type="term" value="P:negative regulation of translation"/>
    <property type="evidence" value="ECO:0007669"/>
    <property type="project" value="InterPro"/>
</dbReference>
<dbReference type="PANTHER" id="PTHR33453">
    <property type="match status" value="1"/>
</dbReference>
<dbReference type="InterPro" id="IPR036041">
    <property type="entry name" value="Ribosome-inact_prot_sf"/>
</dbReference>
<keyword evidence="2" id="KW-1133">Transmembrane helix</keyword>
<reference evidence="3 4" key="1">
    <citation type="journal article" date="2019" name="Int. J. Syst. Evol. Microbiol.">
        <title>Streptomyces cyaneochromogenes sp. nov., a blue pigment-producing actinomycete from manganese-contaminated soil.</title>
        <authorList>
            <person name="Tang X."/>
            <person name="Zhao J."/>
            <person name="Li K."/>
            <person name="Chen Z."/>
            <person name="Sun Y."/>
            <person name="Gao J."/>
        </authorList>
    </citation>
    <scope>NUCLEOTIDE SEQUENCE [LARGE SCALE GENOMIC DNA]</scope>
    <source>
        <strain evidence="3 4">MK-45</strain>
    </source>
</reference>
<dbReference type="Pfam" id="PF00161">
    <property type="entry name" value="RIP"/>
    <property type="match status" value="1"/>
</dbReference>
<keyword evidence="4" id="KW-1185">Reference proteome</keyword>
<dbReference type="InterPro" id="IPR001574">
    <property type="entry name" value="Ribosome_inactivat_prot"/>
</dbReference>